<accession>A0A2M9AA11</accession>
<dbReference type="AlphaFoldDB" id="A0A2M9AA11"/>
<evidence type="ECO:0000259" key="1">
    <source>
        <dbReference type="PROSITE" id="PS50106"/>
    </source>
</evidence>
<dbReference type="Pfam" id="PF00595">
    <property type="entry name" value="PDZ"/>
    <property type="match status" value="1"/>
</dbReference>
<dbReference type="SUPFAM" id="SSF50156">
    <property type="entry name" value="PDZ domain-like"/>
    <property type="match status" value="1"/>
</dbReference>
<dbReference type="InterPro" id="IPR001478">
    <property type="entry name" value="PDZ"/>
</dbReference>
<reference evidence="2 3" key="1">
    <citation type="submission" date="2017-11" db="EMBL/GenBank/DDBJ databases">
        <title>Animal gut microbial communities from fecal samples from Wisconsin, USA.</title>
        <authorList>
            <person name="Neumann A."/>
        </authorList>
    </citation>
    <scope>NUCLEOTIDE SEQUENCE [LARGE SCALE GENOMIC DNA]</scope>
    <source>
        <strain evidence="2 3">UWS3</strain>
    </source>
</reference>
<organism evidence="2 3">
    <name type="scientific">Hallerella succinigenes</name>
    <dbReference type="NCBI Taxonomy" id="1896222"/>
    <lineage>
        <taxon>Bacteria</taxon>
        <taxon>Pseudomonadati</taxon>
        <taxon>Fibrobacterota</taxon>
        <taxon>Fibrobacteria</taxon>
        <taxon>Fibrobacterales</taxon>
        <taxon>Fibrobacteraceae</taxon>
        <taxon>Hallerella</taxon>
    </lineage>
</organism>
<dbReference type="SMART" id="SM00228">
    <property type="entry name" value="PDZ"/>
    <property type="match status" value="1"/>
</dbReference>
<dbReference type="PROSITE" id="PS50106">
    <property type="entry name" value="PDZ"/>
    <property type="match status" value="1"/>
</dbReference>
<comment type="caution">
    <text evidence="2">The sequence shown here is derived from an EMBL/GenBank/DDBJ whole genome shotgun (WGS) entry which is preliminary data.</text>
</comment>
<evidence type="ECO:0000313" key="3">
    <source>
        <dbReference type="Proteomes" id="UP000231134"/>
    </source>
</evidence>
<dbReference type="Proteomes" id="UP000231134">
    <property type="component" value="Unassembled WGS sequence"/>
</dbReference>
<proteinExistence type="predicted"/>
<feature type="domain" description="PDZ" evidence="1">
    <location>
        <begin position="9"/>
        <end position="74"/>
    </location>
</feature>
<name>A0A2M9AA11_9BACT</name>
<dbReference type="InterPro" id="IPR036034">
    <property type="entry name" value="PDZ_sf"/>
</dbReference>
<dbReference type="Gene3D" id="2.30.42.10">
    <property type="match status" value="1"/>
</dbReference>
<protein>
    <submittedName>
        <fullName evidence="2">FlgD-like protein</fullName>
    </submittedName>
</protein>
<sequence>MIAITLFTAPLLASESFGGIGVSIYQVRDGVKVAEVIPGTPAAETKLQANDVIIAVDGESLKGKSIEESKAKLRGQKNKPLEITFVSGVDTLSATLRRTQITVKDLESEGVESWYGDKSEFNAEELETYASATESSKQLVAVLQNGTLVKSESPVSAKSLNGIYVEKADEFAPKIKQPNLNKNASATLKGLSRTSVGFELKSAGRAVISIMDADGAVVATLVSENARPGYNSLKWNSENVPSGRYMVTIEHNGSVSGKNVVLK</sequence>
<dbReference type="Gene3D" id="2.60.40.4070">
    <property type="match status" value="1"/>
</dbReference>
<dbReference type="CDD" id="cd06782">
    <property type="entry name" value="cpPDZ_CPP-like"/>
    <property type="match status" value="1"/>
</dbReference>
<gene>
    <name evidence="2" type="ORF">BGX16_2475</name>
</gene>
<keyword evidence="3" id="KW-1185">Reference proteome</keyword>
<evidence type="ECO:0000313" key="2">
    <source>
        <dbReference type="EMBL" id="PJJ42447.1"/>
    </source>
</evidence>
<dbReference type="EMBL" id="PGEX01000001">
    <property type="protein sequence ID" value="PJJ42447.1"/>
    <property type="molecule type" value="Genomic_DNA"/>
</dbReference>